<protein>
    <submittedName>
        <fullName evidence="2">Uncharacterized protein</fullName>
    </submittedName>
</protein>
<keyword evidence="3" id="KW-1185">Reference proteome</keyword>
<organism evidence="2 3">
    <name type="scientific">Edhazardia aedis (strain USNM 41457)</name>
    <name type="common">Microsporidian parasite</name>
    <dbReference type="NCBI Taxonomy" id="1003232"/>
    <lineage>
        <taxon>Eukaryota</taxon>
        <taxon>Fungi</taxon>
        <taxon>Fungi incertae sedis</taxon>
        <taxon>Microsporidia</taxon>
        <taxon>Edhazardia</taxon>
    </lineage>
</organism>
<feature type="transmembrane region" description="Helical" evidence="1">
    <location>
        <begin position="110"/>
        <end position="129"/>
    </location>
</feature>
<reference evidence="2 3" key="1">
    <citation type="submission" date="2011-08" db="EMBL/GenBank/DDBJ databases">
        <authorList>
            <person name="Liu Z.J."/>
            <person name="Shi F.L."/>
            <person name="Lu J.Q."/>
            <person name="Li M."/>
            <person name="Wang Z.L."/>
        </authorList>
    </citation>
    <scope>NUCLEOTIDE SEQUENCE [LARGE SCALE GENOMIC DNA]</scope>
    <source>
        <strain evidence="2 3">USNM 41457</strain>
    </source>
</reference>
<keyword evidence="1" id="KW-0812">Transmembrane</keyword>
<keyword evidence="1" id="KW-1133">Transmembrane helix</keyword>
<proteinExistence type="predicted"/>
<sequence length="222" mass="26174">MNLKQRNLGDNHSLNDEIIELSFLFNESKEQKPNIKISYDELYIDLLLHKLIPNKETEEKLDESSKNLTDDQDERISRANEEFCQRKTHENSVCQNDLIFSLRIYRLLNFWSYFVLGFTLFFSMLTIICNKKKDTAGFFLAILVITAIYGIFIFANKILKLFDNINFHTISCCKSCFCSLCSCTLVYFLKILAWTFFCVILMTSEVYNEKLKEYIIFAWKGE</sequence>
<reference evidence="3" key="2">
    <citation type="submission" date="2015-07" db="EMBL/GenBank/DDBJ databases">
        <title>Contrasting host-pathogen interactions and genome evolution in two generalist and specialist microsporidian pathogens of mosquitoes.</title>
        <authorList>
            <consortium name="The Broad Institute Genomics Platform"/>
            <consortium name="The Broad Institute Genome Sequencing Center for Infectious Disease"/>
            <person name="Cuomo C.A."/>
            <person name="Sanscrainte N.D."/>
            <person name="Goldberg J.M."/>
            <person name="Heiman D."/>
            <person name="Young S."/>
            <person name="Zeng Q."/>
            <person name="Becnel J.J."/>
            <person name="Birren B.W."/>
        </authorList>
    </citation>
    <scope>NUCLEOTIDE SEQUENCE [LARGE SCALE GENOMIC DNA]</scope>
    <source>
        <strain evidence="3">USNM 41457</strain>
    </source>
</reference>
<evidence type="ECO:0000313" key="2">
    <source>
        <dbReference type="EMBL" id="EJW05070.1"/>
    </source>
</evidence>
<feature type="transmembrane region" description="Helical" evidence="1">
    <location>
        <begin position="135"/>
        <end position="155"/>
    </location>
</feature>
<evidence type="ECO:0000256" key="1">
    <source>
        <dbReference type="SAM" id="Phobius"/>
    </source>
</evidence>
<gene>
    <name evidence="2" type="ORF">EDEG_00851</name>
</gene>
<accession>J9DR96</accession>
<dbReference type="InParanoid" id="J9DR96"/>
<dbReference type="Proteomes" id="UP000003163">
    <property type="component" value="Unassembled WGS sequence"/>
</dbReference>
<dbReference type="VEuPathDB" id="MicrosporidiaDB:EDEG_00851"/>
<dbReference type="AlphaFoldDB" id="J9DR96"/>
<dbReference type="EMBL" id="AFBI03000010">
    <property type="protein sequence ID" value="EJW05070.1"/>
    <property type="molecule type" value="Genomic_DNA"/>
</dbReference>
<comment type="caution">
    <text evidence="2">The sequence shown here is derived from an EMBL/GenBank/DDBJ whole genome shotgun (WGS) entry which is preliminary data.</text>
</comment>
<dbReference type="HOGENOM" id="CLU_1245331_0_0_1"/>
<name>J9DR96_EDHAE</name>
<keyword evidence="1" id="KW-0472">Membrane</keyword>
<evidence type="ECO:0000313" key="3">
    <source>
        <dbReference type="Proteomes" id="UP000003163"/>
    </source>
</evidence>
<feature type="transmembrane region" description="Helical" evidence="1">
    <location>
        <begin position="176"/>
        <end position="202"/>
    </location>
</feature>